<dbReference type="Gene3D" id="3.40.190.10">
    <property type="entry name" value="Periplasmic binding protein-like II"/>
    <property type="match status" value="2"/>
</dbReference>
<feature type="domain" description="Solute-binding protein family 3/N-terminal" evidence="9">
    <location>
        <begin position="69"/>
        <end position="290"/>
    </location>
</feature>
<dbReference type="GO" id="GO:0016020">
    <property type="term" value="C:membrane"/>
    <property type="evidence" value="ECO:0007669"/>
    <property type="project" value="InterPro"/>
</dbReference>
<protein>
    <submittedName>
        <fullName evidence="11">Amino acid ABC transporter substrate-binding protein, PAAT family</fullName>
    </submittedName>
</protein>
<dbReference type="PANTHER" id="PTHR35936">
    <property type="entry name" value="MEMBRANE-BOUND LYTIC MUREIN TRANSGLYCOSYLASE F"/>
    <property type="match status" value="1"/>
</dbReference>
<dbReference type="PROSITE" id="PS51257">
    <property type="entry name" value="PROKAR_LIPOPROTEIN"/>
    <property type="match status" value="1"/>
</dbReference>
<dbReference type="InterPro" id="IPR001320">
    <property type="entry name" value="Iontro_rcpt_C"/>
</dbReference>
<evidence type="ECO:0000313" key="12">
    <source>
        <dbReference type="Proteomes" id="UP000199516"/>
    </source>
</evidence>
<feature type="signal peptide" evidence="8">
    <location>
        <begin position="1"/>
        <end position="21"/>
    </location>
</feature>
<dbReference type="PANTHER" id="PTHR35936:SF38">
    <property type="entry name" value="GLUTAMINE-BINDING PERIPLASMIC PROTEIN"/>
    <property type="match status" value="1"/>
</dbReference>
<dbReference type="EMBL" id="FONT01000001">
    <property type="protein sequence ID" value="SFE26020.1"/>
    <property type="molecule type" value="Genomic_DNA"/>
</dbReference>
<dbReference type="SUPFAM" id="SSF53850">
    <property type="entry name" value="Periplasmic binding protein-like II"/>
    <property type="match status" value="1"/>
</dbReference>
<comment type="subcellular location">
    <subcellularLocation>
        <location evidence="1">Cell envelope</location>
    </subcellularLocation>
</comment>
<dbReference type="SMART" id="SM00079">
    <property type="entry name" value="PBPe"/>
    <property type="match status" value="1"/>
</dbReference>
<evidence type="ECO:0000256" key="1">
    <source>
        <dbReference type="ARBA" id="ARBA00004196"/>
    </source>
</evidence>
<dbReference type="RefSeq" id="WP_091655908.1">
    <property type="nucleotide sequence ID" value="NZ_FONT01000001.1"/>
</dbReference>
<evidence type="ECO:0000256" key="8">
    <source>
        <dbReference type="SAM" id="SignalP"/>
    </source>
</evidence>
<evidence type="ECO:0000256" key="2">
    <source>
        <dbReference type="ARBA" id="ARBA00010333"/>
    </source>
</evidence>
<feature type="domain" description="Ionotropic glutamate receptor C-terminal" evidence="10">
    <location>
        <begin position="69"/>
        <end position="289"/>
    </location>
</feature>
<reference evidence="11 12" key="1">
    <citation type="submission" date="2016-10" db="EMBL/GenBank/DDBJ databases">
        <authorList>
            <person name="de Groot N.N."/>
        </authorList>
    </citation>
    <scope>NUCLEOTIDE SEQUENCE [LARGE SCALE GENOMIC DNA]</scope>
    <source>
        <strain evidence="11 12">DSM 23995</strain>
    </source>
</reference>
<dbReference type="STRING" id="930128.SAMN05192532_1018"/>
<sequence length="291" mass="31823">MRKVWLFAVLVLLLFMLAACGGGEEGTEESSSDTGTDTEETAGTEESEEETNENTNSEESATEDGERPTYSVATDNNYVPFEFIDQETDELVGFDIDLINAIAEEAGFDIEIEQMEFSGIVSAIPSGRFDIGIAGMTITEERKENIDFSQPYYDAGLILAVLEGSEEEISSIDDVDGKTVATRVGSTSEAYLEENTDANIEAFPEITEAYQSVLTGRADAVLYDKPNVEYYAETEGGGELVTVGDLLQGEQYGIAFPKGSELRDEVDEAMDNLKESGEFDEIYNKWFGGSE</sequence>
<dbReference type="PROSITE" id="PS01039">
    <property type="entry name" value="SBP_BACTERIAL_3"/>
    <property type="match status" value="1"/>
</dbReference>
<keyword evidence="5" id="KW-0449">Lipoprotein</keyword>
<dbReference type="InterPro" id="IPR001638">
    <property type="entry name" value="Solute-binding_3/MltF_N"/>
</dbReference>
<evidence type="ECO:0000256" key="6">
    <source>
        <dbReference type="RuleBase" id="RU003744"/>
    </source>
</evidence>
<keyword evidence="4" id="KW-0564">Palmitate</keyword>
<comment type="similarity">
    <text evidence="2 6">Belongs to the bacterial solute-binding protein 3 family.</text>
</comment>
<evidence type="ECO:0000256" key="7">
    <source>
        <dbReference type="SAM" id="MobiDB-lite"/>
    </source>
</evidence>
<keyword evidence="3 8" id="KW-0732">Signal</keyword>
<evidence type="ECO:0000256" key="5">
    <source>
        <dbReference type="ARBA" id="ARBA00023288"/>
    </source>
</evidence>
<evidence type="ECO:0000313" key="11">
    <source>
        <dbReference type="EMBL" id="SFE26020.1"/>
    </source>
</evidence>
<accession>A0A1I1Z6Q2</accession>
<evidence type="ECO:0000256" key="4">
    <source>
        <dbReference type="ARBA" id="ARBA00023139"/>
    </source>
</evidence>
<feature type="region of interest" description="Disordered" evidence="7">
    <location>
        <begin position="23"/>
        <end position="73"/>
    </location>
</feature>
<evidence type="ECO:0000256" key="3">
    <source>
        <dbReference type="ARBA" id="ARBA00022729"/>
    </source>
</evidence>
<proteinExistence type="inferred from homology"/>
<name>A0A1I1Z6Q2_9BACI</name>
<dbReference type="GO" id="GO:0015276">
    <property type="term" value="F:ligand-gated monoatomic ion channel activity"/>
    <property type="evidence" value="ECO:0007669"/>
    <property type="project" value="InterPro"/>
</dbReference>
<organism evidence="11 12">
    <name type="scientific">Alteribacillus iranensis</name>
    <dbReference type="NCBI Taxonomy" id="930128"/>
    <lineage>
        <taxon>Bacteria</taxon>
        <taxon>Bacillati</taxon>
        <taxon>Bacillota</taxon>
        <taxon>Bacilli</taxon>
        <taxon>Bacillales</taxon>
        <taxon>Bacillaceae</taxon>
        <taxon>Alteribacillus</taxon>
    </lineage>
</organism>
<dbReference type="OrthoDB" id="9775197at2"/>
<dbReference type="Pfam" id="PF00497">
    <property type="entry name" value="SBP_bac_3"/>
    <property type="match status" value="1"/>
</dbReference>
<keyword evidence="12" id="KW-1185">Reference proteome</keyword>
<dbReference type="Proteomes" id="UP000199516">
    <property type="component" value="Unassembled WGS sequence"/>
</dbReference>
<feature type="compositionally biased region" description="Acidic residues" evidence="7">
    <location>
        <begin position="25"/>
        <end position="52"/>
    </location>
</feature>
<dbReference type="SMART" id="SM00062">
    <property type="entry name" value="PBPb"/>
    <property type="match status" value="1"/>
</dbReference>
<evidence type="ECO:0000259" key="9">
    <source>
        <dbReference type="SMART" id="SM00062"/>
    </source>
</evidence>
<dbReference type="GO" id="GO:0030313">
    <property type="term" value="C:cell envelope"/>
    <property type="evidence" value="ECO:0007669"/>
    <property type="project" value="UniProtKB-SubCell"/>
</dbReference>
<dbReference type="InterPro" id="IPR018313">
    <property type="entry name" value="SBP_3_CS"/>
</dbReference>
<feature type="chain" id="PRO_5038412731" evidence="8">
    <location>
        <begin position="22"/>
        <end position="291"/>
    </location>
</feature>
<gene>
    <name evidence="11" type="ORF">SAMN05192532_1018</name>
</gene>
<evidence type="ECO:0000259" key="10">
    <source>
        <dbReference type="SMART" id="SM00079"/>
    </source>
</evidence>
<dbReference type="AlphaFoldDB" id="A0A1I1Z6Q2"/>